<accession>A0A9N9SU52</accession>
<dbReference type="InterPro" id="IPR007889">
    <property type="entry name" value="HTH_Psq"/>
</dbReference>
<evidence type="ECO:0000256" key="4">
    <source>
        <dbReference type="SAM" id="MobiDB-lite"/>
    </source>
</evidence>
<feature type="compositionally biased region" description="Basic and acidic residues" evidence="4">
    <location>
        <begin position="669"/>
        <end position="678"/>
    </location>
</feature>
<evidence type="ECO:0000256" key="1">
    <source>
        <dbReference type="ARBA" id="ARBA00004123"/>
    </source>
</evidence>
<keyword evidence="7" id="KW-1185">Reference proteome</keyword>
<organism evidence="6 7">
    <name type="scientific">Diabrotica balteata</name>
    <name type="common">Banded cucumber beetle</name>
    <dbReference type="NCBI Taxonomy" id="107213"/>
    <lineage>
        <taxon>Eukaryota</taxon>
        <taxon>Metazoa</taxon>
        <taxon>Ecdysozoa</taxon>
        <taxon>Arthropoda</taxon>
        <taxon>Hexapoda</taxon>
        <taxon>Insecta</taxon>
        <taxon>Pterygota</taxon>
        <taxon>Neoptera</taxon>
        <taxon>Endopterygota</taxon>
        <taxon>Coleoptera</taxon>
        <taxon>Polyphaga</taxon>
        <taxon>Cucujiformia</taxon>
        <taxon>Chrysomeloidea</taxon>
        <taxon>Chrysomelidae</taxon>
        <taxon>Galerucinae</taxon>
        <taxon>Diabroticina</taxon>
        <taxon>Diabroticites</taxon>
        <taxon>Diabrotica</taxon>
    </lineage>
</organism>
<dbReference type="InterPro" id="IPR006600">
    <property type="entry name" value="HTH_CenpB_DNA-bd_dom"/>
</dbReference>
<dbReference type="GO" id="GO:0005634">
    <property type="term" value="C:nucleus"/>
    <property type="evidence" value="ECO:0007669"/>
    <property type="project" value="UniProtKB-SubCell"/>
</dbReference>
<comment type="subcellular location">
    <subcellularLocation>
        <location evidence="1">Nucleus</location>
    </subcellularLocation>
</comment>
<evidence type="ECO:0000256" key="3">
    <source>
        <dbReference type="ARBA" id="ARBA00023242"/>
    </source>
</evidence>
<dbReference type="AlphaFoldDB" id="A0A9N9SU52"/>
<evidence type="ECO:0000259" key="5">
    <source>
        <dbReference type="SMART" id="SM00674"/>
    </source>
</evidence>
<dbReference type="PANTHER" id="PTHR19303:SF74">
    <property type="entry name" value="POGO TRANSPOSABLE ELEMENT WITH KRAB DOMAIN"/>
    <property type="match status" value="1"/>
</dbReference>
<feature type="compositionally biased region" description="Polar residues" evidence="4">
    <location>
        <begin position="683"/>
        <end position="694"/>
    </location>
</feature>
<feature type="region of interest" description="Disordered" evidence="4">
    <location>
        <begin position="517"/>
        <end position="569"/>
    </location>
</feature>
<feature type="compositionally biased region" description="Basic and acidic residues" evidence="4">
    <location>
        <begin position="539"/>
        <end position="553"/>
    </location>
</feature>
<evidence type="ECO:0000313" key="7">
    <source>
        <dbReference type="Proteomes" id="UP001153709"/>
    </source>
</evidence>
<dbReference type="OrthoDB" id="6773793at2759"/>
<feature type="compositionally biased region" description="Basic residues" evidence="4">
    <location>
        <begin position="640"/>
        <end position="651"/>
    </location>
</feature>
<dbReference type="Pfam" id="PF05225">
    <property type="entry name" value="HTH_psq"/>
    <property type="match status" value="1"/>
</dbReference>
<feature type="region of interest" description="Disordered" evidence="4">
    <location>
        <begin position="614"/>
        <end position="695"/>
    </location>
</feature>
<keyword evidence="3" id="KW-0539">Nucleus</keyword>
<proteinExistence type="predicted"/>
<feature type="domain" description="HTH CENPB-type" evidence="5">
    <location>
        <begin position="64"/>
        <end position="133"/>
    </location>
</feature>
<dbReference type="PANTHER" id="PTHR19303">
    <property type="entry name" value="TRANSPOSON"/>
    <property type="match status" value="1"/>
</dbReference>
<keyword evidence="2" id="KW-0238">DNA-binding</keyword>
<dbReference type="SMART" id="SM00674">
    <property type="entry name" value="CENPB"/>
    <property type="match status" value="1"/>
</dbReference>
<gene>
    <name evidence="6" type="ORF">DIABBA_LOCUS3293</name>
</gene>
<sequence length="873" mass="100493">MPKVKEGAQYEKKYAEEDVLLTLKAIENGMSQRKASQIFKVPRQTLQFRKSDKFTNKITLGPSSILNNKEEAILEEWILTSYKKGFPVRKVDIQASVKEFLDSNPRENPFQDNFPGEGWYRGFLKRHEILTNRTPEAVTSASAVVSEGDVRKWFSLVEEYLKSKNLDYILQDPTRIFNGDETCFYRCPKNFKVIAPRGARNVYEVDSGQAKMNITVMFTFSASGQVTDPMIIYPYKRLPTSIVNSVPSSWGIGHSDNGCMKVELFYEYIDGHSTHQTLKLSQLCTKLQIILISLYPNATRLMQPADVAAFKPLKTGWKKAVLEFRRKHPHEMLTKEKFAPILKDVIEDYAKAETIKNGFRASGLYPWNASGIDFTKCLGTKKETNIYSDTNLKKKGSPNIPFISFNQFKEIVGEERIAIFKKLIKFEKSNSHLNTEIRDDSENLEISTVDTEIENMEIIFDENILFRLDVNEEEKSDQHLSRHNYFEETVETGEELQKNVTHEGHVEELLIQENKKETRPLPEAMETNDILDENLTQEKSVEKLPNKENKEETQSLEETVLTKDNKENTQNNRSIRDFVIWPKTPERKGKKDYQRLPFVLTSSGWKRIQMEKLANKKQEQKRKEARKTERLSKQKEKAAKKIGRKNIKTRKQKNDTVKEYKNKTKSKSPKLDTDRLNKYDNAAGTSGLNNNTKIPQRHVRKVFSSSGSDDEPQKNDFVYNSIAVGKFCFICTKNITNSNKGIRCYKCSRTNTYLTVFPIPCSGNPPIQNIISNHLLAQVNSVINTLVSRSIRLSKTITISVRDQTKISFPFIEGVTDKSSRTLNPVHIKTIFTNHYKLKTMVSTRYLVLVAHVHTEDIQTDESITILTNILYL</sequence>
<dbReference type="Pfam" id="PF03221">
    <property type="entry name" value="HTH_Tnp_Tc5"/>
    <property type="match status" value="1"/>
</dbReference>
<dbReference type="SUPFAM" id="SSF46689">
    <property type="entry name" value="Homeodomain-like"/>
    <property type="match status" value="1"/>
</dbReference>
<evidence type="ECO:0000313" key="6">
    <source>
        <dbReference type="EMBL" id="CAG9829492.1"/>
    </source>
</evidence>
<protein>
    <recommendedName>
        <fullName evidence="5">HTH CENPB-type domain-containing protein</fullName>
    </recommendedName>
</protein>
<dbReference type="Proteomes" id="UP001153709">
    <property type="component" value="Chromosome 2"/>
</dbReference>
<dbReference type="Gene3D" id="1.10.10.60">
    <property type="entry name" value="Homeodomain-like"/>
    <property type="match status" value="1"/>
</dbReference>
<feature type="compositionally biased region" description="Basic and acidic residues" evidence="4">
    <location>
        <begin position="652"/>
        <end position="662"/>
    </location>
</feature>
<dbReference type="EMBL" id="OU898277">
    <property type="protein sequence ID" value="CAG9829492.1"/>
    <property type="molecule type" value="Genomic_DNA"/>
</dbReference>
<dbReference type="InterPro" id="IPR009057">
    <property type="entry name" value="Homeodomain-like_sf"/>
</dbReference>
<reference evidence="6" key="1">
    <citation type="submission" date="2022-01" db="EMBL/GenBank/DDBJ databases">
        <authorList>
            <person name="King R."/>
        </authorList>
    </citation>
    <scope>NUCLEOTIDE SEQUENCE</scope>
</reference>
<evidence type="ECO:0000256" key="2">
    <source>
        <dbReference type="ARBA" id="ARBA00023125"/>
    </source>
</evidence>
<name>A0A9N9SU52_DIABA</name>
<dbReference type="GO" id="GO:0003677">
    <property type="term" value="F:DNA binding"/>
    <property type="evidence" value="ECO:0007669"/>
    <property type="project" value="UniProtKB-KW"/>
</dbReference>
<dbReference type="InterPro" id="IPR050863">
    <property type="entry name" value="CenT-Element_Derived"/>
</dbReference>
<feature type="compositionally biased region" description="Basic and acidic residues" evidence="4">
    <location>
        <begin position="614"/>
        <end position="639"/>
    </location>
</feature>